<keyword evidence="5" id="KW-0539">Nucleus</keyword>
<dbReference type="GO" id="GO:0000428">
    <property type="term" value="C:DNA-directed RNA polymerase complex"/>
    <property type="evidence" value="ECO:0007669"/>
    <property type="project" value="UniProtKB-KW"/>
</dbReference>
<sequence>MSEKVRVTEIITKTKKVDNPVILDFQNGELQPNADVNFFKAKDSHQPNKEMAVITTKNSVYHGYINDDLSSNLVNNFLAIRNKSTGKVRLVQVDDVSLLNDIYHKQEIRLGNQLAEQSARSMMIKQFGGRFANRALERTERMKVSVDVVKNQLDKTLEESIVNEEELNVSIDETNINKIRPPFNADAKRVEDIYNLVDIIPAELLEKLNEEAKAVVENDPDSLPIDSEYLKTKLNAVKSSAAPDSSRSLTQVKMLIYMDALQNLIKGREKDLRKATFSNITERVENDIRLRFCEPNMASMRKTRFTKEKAICYYIALAMLTSGEYEMDVNTLSAELSMSRQTVIKYAQLVYARPISKTDLISLRLPSKVKIGTLFTGRRRKH</sequence>
<name>A0A7R8YTY8_HERIL</name>
<evidence type="ECO:0000256" key="1">
    <source>
        <dbReference type="ARBA" id="ARBA00004604"/>
    </source>
</evidence>
<keyword evidence="7" id="KW-1185">Reference proteome</keyword>
<evidence type="ECO:0000256" key="2">
    <source>
        <dbReference type="ARBA" id="ARBA00009430"/>
    </source>
</evidence>
<evidence type="ECO:0000256" key="4">
    <source>
        <dbReference type="ARBA" id="ARBA00023163"/>
    </source>
</evidence>
<evidence type="ECO:0000313" key="6">
    <source>
        <dbReference type="EMBL" id="CAD7084919.1"/>
    </source>
</evidence>
<reference evidence="6 7" key="1">
    <citation type="submission" date="2020-11" db="EMBL/GenBank/DDBJ databases">
        <authorList>
            <person name="Wallbank WR R."/>
            <person name="Pardo Diaz C."/>
            <person name="Kozak K."/>
            <person name="Martin S."/>
            <person name="Jiggins C."/>
            <person name="Moest M."/>
            <person name="Warren A I."/>
            <person name="Generalovic N T."/>
            <person name="Byers J.R.P. K."/>
            <person name="Montejo-Kovacevich G."/>
            <person name="Yen C E."/>
        </authorList>
    </citation>
    <scope>NUCLEOTIDE SEQUENCE [LARGE SCALE GENOMIC DNA]</scope>
</reference>
<evidence type="ECO:0000313" key="7">
    <source>
        <dbReference type="Proteomes" id="UP000594454"/>
    </source>
</evidence>
<dbReference type="PANTHER" id="PTHR14440">
    <property type="entry name" value="DNA-DIRECTED RNA POLYMERASE I SUBUNIT RPA49"/>
    <property type="match status" value="1"/>
</dbReference>
<accession>A0A7R8YTY8</accession>
<keyword evidence="3" id="KW-0240">DNA-directed RNA polymerase</keyword>
<dbReference type="GO" id="GO:0003677">
    <property type="term" value="F:DNA binding"/>
    <property type="evidence" value="ECO:0007669"/>
    <property type="project" value="InterPro"/>
</dbReference>
<protein>
    <submittedName>
        <fullName evidence="6">Uncharacterized protein</fullName>
    </submittedName>
</protein>
<evidence type="ECO:0000256" key="3">
    <source>
        <dbReference type="ARBA" id="ARBA00022478"/>
    </source>
</evidence>
<dbReference type="EMBL" id="LR899011">
    <property type="protein sequence ID" value="CAD7084919.1"/>
    <property type="molecule type" value="Genomic_DNA"/>
</dbReference>
<dbReference type="GO" id="GO:0005730">
    <property type="term" value="C:nucleolus"/>
    <property type="evidence" value="ECO:0007669"/>
    <property type="project" value="UniProtKB-SubCell"/>
</dbReference>
<dbReference type="InterPro" id="IPR009668">
    <property type="entry name" value="RNA_pol-assoc_fac_A49-like"/>
</dbReference>
<dbReference type="OMA" id="IITYAHI"/>
<comment type="similarity">
    <text evidence="2">Belongs to the eukaryotic RPA49/POLR1E RNA polymerase subunit family.</text>
</comment>
<dbReference type="InParanoid" id="A0A7R8YTY8"/>
<proteinExistence type="inferred from homology"/>
<comment type="subcellular location">
    <subcellularLocation>
        <location evidence="1">Nucleus</location>
        <location evidence="1">Nucleolus</location>
    </subcellularLocation>
</comment>
<keyword evidence="4" id="KW-0804">Transcription</keyword>
<evidence type="ECO:0000256" key="5">
    <source>
        <dbReference type="ARBA" id="ARBA00023242"/>
    </source>
</evidence>
<dbReference type="OrthoDB" id="277398at2759"/>
<organism evidence="6 7">
    <name type="scientific">Hermetia illucens</name>
    <name type="common">Black soldier fly</name>
    <dbReference type="NCBI Taxonomy" id="343691"/>
    <lineage>
        <taxon>Eukaryota</taxon>
        <taxon>Metazoa</taxon>
        <taxon>Ecdysozoa</taxon>
        <taxon>Arthropoda</taxon>
        <taxon>Hexapoda</taxon>
        <taxon>Insecta</taxon>
        <taxon>Pterygota</taxon>
        <taxon>Neoptera</taxon>
        <taxon>Endopterygota</taxon>
        <taxon>Diptera</taxon>
        <taxon>Brachycera</taxon>
        <taxon>Stratiomyomorpha</taxon>
        <taxon>Stratiomyidae</taxon>
        <taxon>Hermetiinae</taxon>
        <taxon>Hermetia</taxon>
    </lineage>
</organism>
<dbReference type="FunCoup" id="A0A7R8YTY8">
    <property type="interactions" value="591"/>
</dbReference>
<dbReference type="AlphaFoldDB" id="A0A7R8YTY8"/>
<dbReference type="GO" id="GO:0006351">
    <property type="term" value="P:DNA-templated transcription"/>
    <property type="evidence" value="ECO:0007669"/>
    <property type="project" value="InterPro"/>
</dbReference>
<gene>
    <name evidence="6" type="ORF">HERILL_LOCUS7791</name>
</gene>
<dbReference type="Proteomes" id="UP000594454">
    <property type="component" value="Chromosome 3"/>
</dbReference>
<dbReference type="Pfam" id="PF06870">
    <property type="entry name" value="RNA_pol_I_A49"/>
    <property type="match status" value="1"/>
</dbReference>